<evidence type="ECO:0000313" key="6">
    <source>
        <dbReference type="Proteomes" id="UP000008983"/>
    </source>
</evidence>
<dbReference type="OMA" id="HYTSREM"/>
<keyword evidence="6" id="KW-1185">Reference proteome</keyword>
<evidence type="ECO:0000256" key="1">
    <source>
        <dbReference type="ARBA" id="ARBA00022723"/>
    </source>
</evidence>
<accession>G0QZ61</accession>
<protein>
    <submittedName>
        <fullName evidence="5">Phosphodiesterase 9a, putative</fullName>
        <ecNumber evidence="5">3.1.4.17</ecNumber>
    </submittedName>
</protein>
<dbReference type="PANTHER" id="PTHR11347">
    <property type="entry name" value="CYCLIC NUCLEOTIDE PHOSPHODIESTERASE"/>
    <property type="match status" value="1"/>
</dbReference>
<name>G0QZ61_ICHMU</name>
<evidence type="ECO:0000256" key="2">
    <source>
        <dbReference type="ARBA" id="ARBA00022801"/>
    </source>
</evidence>
<dbReference type="Gene3D" id="1.10.1300.10">
    <property type="entry name" value="3'5'-cyclic nucleotide phosphodiesterase, catalytic domain"/>
    <property type="match status" value="1"/>
</dbReference>
<keyword evidence="3" id="KW-0175">Coiled coil</keyword>
<dbReference type="AlphaFoldDB" id="G0QZ61"/>
<dbReference type="PROSITE" id="PS51845">
    <property type="entry name" value="PDEASE_I_2"/>
    <property type="match status" value="1"/>
</dbReference>
<dbReference type="GO" id="GO:0046872">
    <property type="term" value="F:metal ion binding"/>
    <property type="evidence" value="ECO:0007669"/>
    <property type="project" value="UniProtKB-KW"/>
</dbReference>
<dbReference type="EC" id="3.1.4.17" evidence="5"/>
<dbReference type="GeneID" id="14905586"/>
<sequence>MSENQQKLNNIQFLQKLSNESENQETSKIIESCGIFLKTIKKFKRKLDNNLKFNERDIDAFRRRYENTTKQLIPLIHDIKINVIERMIKFDIKQLKNQNFQMHLYTNKELCELSFKIFDYDATYLDYLSQDQMKKLIKTLCLNYNVVPYHNWTHAFSVFQMFFCCYQNSDINYFFQQKIVYIAGYLQSIFNLLNKEGLNNLYKIKRKSNICINYAEQGVLENMHCSQLFNIILNDQEINFFQKFSDQVKIKLKRQYYLQKKYKIQQFKRIVITSILATDIAKHQKLHTKFKKRSTSTLKLQKIKSEQEKNAASDLDKYLKFNNDNFEDRRFILNIITHACDIGNPCLQFNNYLNWSYLITQEFMDQADKEKQNNLPVTTFLIYKDKLTFLNGQLFFVSKNIFFNKQNIYFNVQKKESIVLPLWEDIAELFKELKEYPEQIKNNLIEIELQRDKIQQQKLNA</sequence>
<dbReference type="InParanoid" id="G0QZ61"/>
<keyword evidence="2 5" id="KW-0378">Hydrolase</keyword>
<dbReference type="RefSeq" id="XP_004030720.1">
    <property type="nucleotide sequence ID" value="XM_004030672.1"/>
</dbReference>
<evidence type="ECO:0000313" key="5">
    <source>
        <dbReference type="EMBL" id="EGR29484.1"/>
    </source>
</evidence>
<dbReference type="eggNOG" id="KOG3689">
    <property type="taxonomic scope" value="Eukaryota"/>
</dbReference>
<feature type="coiled-coil region" evidence="3">
    <location>
        <begin position="4"/>
        <end position="71"/>
    </location>
</feature>
<dbReference type="STRING" id="857967.G0QZ61"/>
<organism evidence="5 6">
    <name type="scientific">Ichthyophthirius multifiliis</name>
    <name type="common">White spot disease agent</name>
    <name type="synonym">Ich</name>
    <dbReference type="NCBI Taxonomy" id="5932"/>
    <lineage>
        <taxon>Eukaryota</taxon>
        <taxon>Sar</taxon>
        <taxon>Alveolata</taxon>
        <taxon>Ciliophora</taxon>
        <taxon>Intramacronucleata</taxon>
        <taxon>Oligohymenophorea</taxon>
        <taxon>Hymenostomatida</taxon>
        <taxon>Ophryoglenina</taxon>
        <taxon>Ichthyophthirius</taxon>
    </lineage>
</organism>
<dbReference type="OrthoDB" id="189220at2759"/>
<dbReference type="GO" id="GO:0007165">
    <property type="term" value="P:signal transduction"/>
    <property type="evidence" value="ECO:0007669"/>
    <property type="project" value="InterPro"/>
</dbReference>
<gene>
    <name evidence="5" type="ORF">IMG5_154670</name>
</gene>
<dbReference type="GO" id="GO:0004114">
    <property type="term" value="F:3',5'-cyclic-nucleotide phosphodiesterase activity"/>
    <property type="evidence" value="ECO:0007669"/>
    <property type="project" value="UniProtKB-EC"/>
</dbReference>
<evidence type="ECO:0000259" key="4">
    <source>
        <dbReference type="PROSITE" id="PS51845"/>
    </source>
</evidence>
<dbReference type="InterPro" id="IPR002073">
    <property type="entry name" value="PDEase_catalytic_dom"/>
</dbReference>
<dbReference type="Pfam" id="PF00233">
    <property type="entry name" value="PDEase_I"/>
    <property type="match status" value="1"/>
</dbReference>
<proteinExistence type="predicted"/>
<reference evidence="5 6" key="1">
    <citation type="submission" date="2011-07" db="EMBL/GenBank/DDBJ databases">
        <authorList>
            <person name="Coyne R."/>
            <person name="Brami D."/>
            <person name="Johnson J."/>
            <person name="Hostetler J."/>
            <person name="Hannick L."/>
            <person name="Clark T."/>
            <person name="Cassidy-Hanley D."/>
            <person name="Inman J."/>
        </authorList>
    </citation>
    <scope>NUCLEOTIDE SEQUENCE [LARGE SCALE GENOMIC DNA]</scope>
    <source>
        <strain evidence="5 6">G5</strain>
    </source>
</reference>
<keyword evidence="1" id="KW-0479">Metal-binding</keyword>
<feature type="domain" description="PDEase" evidence="4">
    <location>
        <begin position="68"/>
        <end position="440"/>
    </location>
</feature>
<dbReference type="InterPro" id="IPR036971">
    <property type="entry name" value="PDEase_catalytic_dom_sf"/>
</dbReference>
<evidence type="ECO:0000256" key="3">
    <source>
        <dbReference type="SAM" id="Coils"/>
    </source>
</evidence>
<dbReference type="EMBL" id="GL984139">
    <property type="protein sequence ID" value="EGR29484.1"/>
    <property type="molecule type" value="Genomic_DNA"/>
</dbReference>
<dbReference type="SUPFAM" id="SSF109604">
    <property type="entry name" value="HD-domain/PDEase-like"/>
    <property type="match status" value="1"/>
</dbReference>
<dbReference type="Proteomes" id="UP000008983">
    <property type="component" value="Unassembled WGS sequence"/>
</dbReference>